<feature type="domain" description="Glucose/Sorbosone dehydrogenase" evidence="2">
    <location>
        <begin position="58"/>
        <end position="397"/>
    </location>
</feature>
<dbReference type="Gene3D" id="2.120.10.30">
    <property type="entry name" value="TolB, C-terminal domain"/>
    <property type="match status" value="1"/>
</dbReference>
<dbReference type="Pfam" id="PF07995">
    <property type="entry name" value="GSDH"/>
    <property type="match status" value="1"/>
</dbReference>
<dbReference type="InterPro" id="IPR012938">
    <property type="entry name" value="Glc/Sorbosone_DH"/>
</dbReference>
<organism evidence="3 4">
    <name type="scientific">Onishia taeanensis</name>
    <dbReference type="NCBI Taxonomy" id="284577"/>
    <lineage>
        <taxon>Bacteria</taxon>
        <taxon>Pseudomonadati</taxon>
        <taxon>Pseudomonadota</taxon>
        <taxon>Gammaproteobacteria</taxon>
        <taxon>Oceanospirillales</taxon>
        <taxon>Halomonadaceae</taxon>
        <taxon>Onishia</taxon>
    </lineage>
</organism>
<sequence>MQRPIWRAAYSRLPMRLPAALLAAALLSSLSAQGATTIADGLPGTPHAMRLERLAEGLERPWSLAFLPDGRFLVSERPGRLALIEPDGAITHIEGLPRVVARGQGGLLDLALHPDFGDSGSDKGNDGEHDWLYFSYAKAGPDGSGTAVARARLALDAPSGPRLEGVETIFAQNRFSMPNHHYSGRLAWLADTTLLLSIGDRGQGERAQDGADHAGSVLRLTATGEAPADNPFVDEPGMAAELYTQGNRNIQGMTVTSSGSVWTSEHGPRTGDEINRIEAGVNYGWPEVTLGRDYATNLPIGRDHAPGMRDPAYVFEGRYAPSGLAWVDSPHFPGWQGDLLAGGLSSETLTRLTIDNGKVSRAEVLLDGQIGRIRDVRQGPDGLIYLLNDQPNGGLFRLLPDIR</sequence>
<dbReference type="RefSeq" id="WP_245696332.1">
    <property type="nucleotide sequence ID" value="NZ_FNCI01000002.1"/>
</dbReference>
<accession>A0A1G7PKP0</accession>
<dbReference type="STRING" id="284577.SAMN05216571_102380"/>
<protein>
    <submittedName>
        <fullName evidence="3">Glucose/arabinose dehydrogenase, beta-propeller fold</fullName>
    </submittedName>
</protein>
<reference evidence="3 4" key="1">
    <citation type="submission" date="2016-10" db="EMBL/GenBank/DDBJ databases">
        <authorList>
            <person name="de Groot N.N."/>
        </authorList>
    </citation>
    <scope>NUCLEOTIDE SEQUENCE [LARGE SCALE GENOMIC DNA]</scope>
    <source>
        <strain evidence="3 4">BH539</strain>
    </source>
</reference>
<dbReference type="PANTHER" id="PTHR19328">
    <property type="entry name" value="HEDGEHOG-INTERACTING PROTEIN"/>
    <property type="match status" value="1"/>
</dbReference>
<dbReference type="InterPro" id="IPR011042">
    <property type="entry name" value="6-blade_b-propeller_TolB-like"/>
</dbReference>
<name>A0A1G7PKP0_9GAMM</name>
<evidence type="ECO:0000313" key="3">
    <source>
        <dbReference type="EMBL" id="SDF86788.1"/>
    </source>
</evidence>
<dbReference type="EMBL" id="FNCI01000002">
    <property type="protein sequence ID" value="SDF86788.1"/>
    <property type="molecule type" value="Genomic_DNA"/>
</dbReference>
<dbReference type="AlphaFoldDB" id="A0A1G7PKP0"/>
<evidence type="ECO:0000259" key="2">
    <source>
        <dbReference type="Pfam" id="PF07995"/>
    </source>
</evidence>
<feature type="signal peptide" evidence="1">
    <location>
        <begin position="1"/>
        <end position="34"/>
    </location>
</feature>
<dbReference type="SUPFAM" id="SSF50952">
    <property type="entry name" value="Soluble quinoprotein glucose dehydrogenase"/>
    <property type="match status" value="1"/>
</dbReference>
<feature type="chain" id="PRO_5011495061" evidence="1">
    <location>
        <begin position="35"/>
        <end position="403"/>
    </location>
</feature>
<keyword evidence="1" id="KW-0732">Signal</keyword>
<keyword evidence="4" id="KW-1185">Reference proteome</keyword>
<dbReference type="Proteomes" id="UP000198641">
    <property type="component" value="Unassembled WGS sequence"/>
</dbReference>
<evidence type="ECO:0000313" key="4">
    <source>
        <dbReference type="Proteomes" id="UP000198641"/>
    </source>
</evidence>
<proteinExistence type="predicted"/>
<evidence type="ECO:0000256" key="1">
    <source>
        <dbReference type="SAM" id="SignalP"/>
    </source>
</evidence>
<dbReference type="InterPro" id="IPR011041">
    <property type="entry name" value="Quinoprot_gluc/sorb_DH_b-prop"/>
</dbReference>
<gene>
    <name evidence="3" type="ORF">SAMN05216571_102380</name>
</gene>
<dbReference type="PANTHER" id="PTHR19328:SF75">
    <property type="entry name" value="ALDOSE SUGAR DEHYDROGENASE YLII"/>
    <property type="match status" value="1"/>
</dbReference>